<dbReference type="GO" id="GO:0016787">
    <property type="term" value="F:hydrolase activity"/>
    <property type="evidence" value="ECO:0007669"/>
    <property type="project" value="UniProtKB-KW"/>
</dbReference>
<reference evidence="3 4" key="1">
    <citation type="submission" date="2017-02" db="EMBL/GenBank/DDBJ databases">
        <authorList>
            <person name="Peterson S.W."/>
        </authorList>
    </citation>
    <scope>NUCLEOTIDE SEQUENCE [LARGE SCALE GENOMIC DNA]</scope>
    <source>
        <strain evidence="3 4">VKM Ac-2059</strain>
    </source>
</reference>
<gene>
    <name evidence="3" type="ORF">SAMN06309945_2836</name>
</gene>
<dbReference type="STRING" id="123320.SAMN06309945_2836"/>
<feature type="domain" description="AB hydrolase-1" evidence="2">
    <location>
        <begin position="46"/>
        <end position="277"/>
    </location>
</feature>
<accession>A0A1T5L1Q1</accession>
<dbReference type="GO" id="GO:0016020">
    <property type="term" value="C:membrane"/>
    <property type="evidence" value="ECO:0007669"/>
    <property type="project" value="TreeGrafter"/>
</dbReference>
<keyword evidence="4" id="KW-1185">Reference proteome</keyword>
<evidence type="ECO:0000256" key="1">
    <source>
        <dbReference type="ARBA" id="ARBA00022801"/>
    </source>
</evidence>
<dbReference type="InterPro" id="IPR029058">
    <property type="entry name" value="AB_hydrolase_fold"/>
</dbReference>
<dbReference type="PRINTS" id="PR00111">
    <property type="entry name" value="ABHYDROLASE"/>
</dbReference>
<name>A0A1T5L1Q1_9MICO</name>
<dbReference type="Gene3D" id="3.40.50.1820">
    <property type="entry name" value="alpha/beta hydrolase"/>
    <property type="match status" value="1"/>
</dbReference>
<dbReference type="Proteomes" id="UP000190857">
    <property type="component" value="Unassembled WGS sequence"/>
</dbReference>
<dbReference type="EMBL" id="FUZP01000003">
    <property type="protein sequence ID" value="SKC69549.1"/>
    <property type="molecule type" value="Genomic_DNA"/>
</dbReference>
<dbReference type="OrthoDB" id="3211023at2"/>
<dbReference type="PANTHER" id="PTHR43798:SF31">
    <property type="entry name" value="AB HYDROLASE SUPERFAMILY PROTEIN YCLE"/>
    <property type="match status" value="1"/>
</dbReference>
<dbReference type="RefSeq" id="WP_079728831.1">
    <property type="nucleotide sequence ID" value="NZ_FUZP01000003.1"/>
</dbReference>
<keyword evidence="1 3" id="KW-0378">Hydrolase</keyword>
<dbReference type="AlphaFoldDB" id="A0A1T5L1Q1"/>
<evidence type="ECO:0000259" key="2">
    <source>
        <dbReference type="Pfam" id="PF12697"/>
    </source>
</evidence>
<evidence type="ECO:0000313" key="3">
    <source>
        <dbReference type="EMBL" id="SKC69549.1"/>
    </source>
</evidence>
<evidence type="ECO:0000313" key="4">
    <source>
        <dbReference type="Proteomes" id="UP000190857"/>
    </source>
</evidence>
<dbReference type="InterPro" id="IPR000073">
    <property type="entry name" value="AB_hydrolase_1"/>
</dbReference>
<proteinExistence type="predicted"/>
<dbReference type="SUPFAM" id="SSF53474">
    <property type="entry name" value="alpha/beta-Hydrolases"/>
    <property type="match status" value="1"/>
</dbReference>
<protein>
    <submittedName>
        <fullName evidence="3">Lysophospholipase, alpha-beta hydrolase superfamily</fullName>
    </submittedName>
</protein>
<organism evidence="3 4">
    <name type="scientific">Okibacterium fritillariae</name>
    <dbReference type="NCBI Taxonomy" id="123320"/>
    <lineage>
        <taxon>Bacteria</taxon>
        <taxon>Bacillati</taxon>
        <taxon>Actinomycetota</taxon>
        <taxon>Actinomycetes</taxon>
        <taxon>Micrococcales</taxon>
        <taxon>Microbacteriaceae</taxon>
        <taxon>Okibacterium</taxon>
    </lineage>
</organism>
<dbReference type="PANTHER" id="PTHR43798">
    <property type="entry name" value="MONOACYLGLYCEROL LIPASE"/>
    <property type="match status" value="1"/>
</dbReference>
<sequence>MAEFRQIAPFGALPVGDGVSVVALPAAVGELTAFHVKPSGLARGTVLIVPGFTGSKEDFRTFVPLLAERGFEVYAYSQRGQADSAAPSGVENYALADFARDAIEVAGLVGDGQPVHLLGHSFGGCVARAAAIAQPAVFRSLTLLCSGPNGWPGRHQDTTDAVAAGGSIGLWYRDNPDTHGVSDAHLDPELAFLRLRAERTSSDNLLAAADILRNDPDTTEELRQARIPTLVAHGEHDDKWPIDWQRDMAERLGARYAVIPRGAHSPQVEAPEATANALADFWGAHVAA</sequence>
<dbReference type="InterPro" id="IPR050266">
    <property type="entry name" value="AB_hydrolase_sf"/>
</dbReference>
<dbReference type="Pfam" id="PF12697">
    <property type="entry name" value="Abhydrolase_6"/>
    <property type="match status" value="1"/>
</dbReference>